<dbReference type="Proteomes" id="UP001157502">
    <property type="component" value="Chromosome 14"/>
</dbReference>
<gene>
    <name evidence="1" type="ORF">DPEC_G00171790</name>
</gene>
<comment type="caution">
    <text evidence="1">The sequence shown here is derived from an EMBL/GenBank/DDBJ whole genome shotgun (WGS) entry which is preliminary data.</text>
</comment>
<reference evidence="1" key="1">
    <citation type="submission" date="2021-05" db="EMBL/GenBank/DDBJ databases">
        <authorList>
            <person name="Pan Q."/>
            <person name="Jouanno E."/>
            <person name="Zahm M."/>
            <person name="Klopp C."/>
            <person name="Cabau C."/>
            <person name="Louis A."/>
            <person name="Berthelot C."/>
            <person name="Parey E."/>
            <person name="Roest Crollius H."/>
            <person name="Montfort J."/>
            <person name="Robinson-Rechavi M."/>
            <person name="Bouchez O."/>
            <person name="Lampietro C."/>
            <person name="Lopez Roques C."/>
            <person name="Donnadieu C."/>
            <person name="Postlethwait J."/>
            <person name="Bobe J."/>
            <person name="Dillon D."/>
            <person name="Chandos A."/>
            <person name="von Hippel F."/>
            <person name="Guiguen Y."/>
        </authorList>
    </citation>
    <scope>NUCLEOTIDE SEQUENCE</scope>
    <source>
        <strain evidence="1">YG-Jan2019</strain>
    </source>
</reference>
<dbReference type="EMBL" id="CM055741">
    <property type="protein sequence ID" value="KAJ8001662.1"/>
    <property type="molecule type" value="Genomic_DNA"/>
</dbReference>
<accession>A0ACC2GDN8</accession>
<organism evidence="1 2">
    <name type="scientific">Dallia pectoralis</name>
    <name type="common">Alaska blackfish</name>
    <dbReference type="NCBI Taxonomy" id="75939"/>
    <lineage>
        <taxon>Eukaryota</taxon>
        <taxon>Metazoa</taxon>
        <taxon>Chordata</taxon>
        <taxon>Craniata</taxon>
        <taxon>Vertebrata</taxon>
        <taxon>Euteleostomi</taxon>
        <taxon>Actinopterygii</taxon>
        <taxon>Neopterygii</taxon>
        <taxon>Teleostei</taxon>
        <taxon>Protacanthopterygii</taxon>
        <taxon>Esociformes</taxon>
        <taxon>Umbridae</taxon>
        <taxon>Dallia</taxon>
    </lineage>
</organism>
<evidence type="ECO:0000313" key="2">
    <source>
        <dbReference type="Proteomes" id="UP001157502"/>
    </source>
</evidence>
<protein>
    <submittedName>
        <fullName evidence="1">Uncharacterized protein</fullName>
    </submittedName>
</protein>
<proteinExistence type="predicted"/>
<name>A0ACC2GDN8_DALPE</name>
<sequence length="408" mass="45851">MVVGTVLIAGALLLIYYVLRRRLTGRSDTPTDPQSICPDPDGVNYALYVNTRFSGYDTVASVRPDPESLYMNTRSPDYNTVASIRPDPNSDIYETLDMNTRSSDYETLATTRRNNDENNRKCVGGCNLVFNSRNYGNRLWTNKPSDCVSHQPSMGTNLRSPVVCILGNSCYNVTYANQTMVVSKGSTVDLFCTYQHPYNHTVIETTWYIKQEGDEVPTDLRSLPEYSGRVKYLGNNISDCSLRITDLRESDSAEYKFRFKGQFNGNSNLEWGYSFTGITLTVSDPDRVTKIIAVVGTIVFILVFIFCLSGFLWFRKKASTNRTTDTVDNKQRASNPVYDTAHGEVVTPNAEQDPHDKADVHYASVHIARSKNQVEPLYSVAQPVRPNKQEEDVQYAAVKFNCPSAATR</sequence>
<keyword evidence="2" id="KW-1185">Reference proteome</keyword>
<evidence type="ECO:0000313" key="1">
    <source>
        <dbReference type="EMBL" id="KAJ8001662.1"/>
    </source>
</evidence>